<accession>A5DPC5</accession>
<gene>
    <name evidence="2" type="ORF">PGUG_05126</name>
</gene>
<dbReference type="AlphaFoldDB" id="A5DPC5"/>
<dbReference type="eggNOG" id="KOG4781">
    <property type="taxonomic scope" value="Eukaryota"/>
</dbReference>
<evidence type="ECO:0000259" key="1">
    <source>
        <dbReference type="Pfam" id="PF03061"/>
    </source>
</evidence>
<dbReference type="OrthoDB" id="506431at2759"/>
<dbReference type="HOGENOM" id="CLU_052827_2_1_1"/>
<dbReference type="Pfam" id="PF03061">
    <property type="entry name" value="4HBT"/>
    <property type="match status" value="1"/>
</dbReference>
<dbReference type="InParanoid" id="A5DPC5"/>
<name>A5DPC5_PICGU</name>
<dbReference type="InterPro" id="IPR029069">
    <property type="entry name" value="HotDog_dom_sf"/>
</dbReference>
<organism evidence="2 3">
    <name type="scientific">Meyerozyma guilliermondii (strain ATCC 6260 / CBS 566 / DSM 6381 / JCM 1539 / NBRC 10279 / NRRL Y-324)</name>
    <name type="common">Yeast</name>
    <name type="synonym">Candida guilliermondii</name>
    <dbReference type="NCBI Taxonomy" id="294746"/>
    <lineage>
        <taxon>Eukaryota</taxon>
        <taxon>Fungi</taxon>
        <taxon>Dikarya</taxon>
        <taxon>Ascomycota</taxon>
        <taxon>Saccharomycotina</taxon>
        <taxon>Pichiomycetes</taxon>
        <taxon>Debaryomycetaceae</taxon>
        <taxon>Meyerozyma</taxon>
    </lineage>
</organism>
<dbReference type="CDD" id="cd03443">
    <property type="entry name" value="PaaI_thioesterase"/>
    <property type="match status" value="1"/>
</dbReference>
<dbReference type="InterPro" id="IPR052061">
    <property type="entry name" value="PTE-AB_protein"/>
</dbReference>
<dbReference type="InterPro" id="IPR006683">
    <property type="entry name" value="Thioestr_dom"/>
</dbReference>
<protein>
    <recommendedName>
        <fullName evidence="1">Thioesterase domain-containing protein</fullName>
    </recommendedName>
</protein>
<dbReference type="Proteomes" id="UP000001997">
    <property type="component" value="Unassembled WGS sequence"/>
</dbReference>
<dbReference type="SUPFAM" id="SSF54637">
    <property type="entry name" value="Thioesterase/thiol ester dehydrase-isomerase"/>
    <property type="match status" value="1"/>
</dbReference>
<dbReference type="PANTHER" id="PTHR47260:SF1">
    <property type="entry name" value="UPF0644 PROTEIN PB2B4.06"/>
    <property type="match status" value="1"/>
</dbReference>
<dbReference type="RefSeq" id="XP_001483171.1">
    <property type="nucleotide sequence ID" value="XM_001483121.1"/>
</dbReference>
<dbReference type="OMA" id="VIEPKWV"/>
<evidence type="ECO:0000313" key="2">
    <source>
        <dbReference type="EMBL" id="EDK41028.1"/>
    </source>
</evidence>
<dbReference type="KEGG" id="pgu:PGUG_05126"/>
<evidence type="ECO:0000313" key="3">
    <source>
        <dbReference type="Proteomes" id="UP000001997"/>
    </source>
</evidence>
<reference evidence="2 3" key="1">
    <citation type="journal article" date="2009" name="Nature">
        <title>Evolution of pathogenicity and sexual reproduction in eight Candida genomes.</title>
        <authorList>
            <person name="Butler G."/>
            <person name="Rasmussen M.D."/>
            <person name="Lin M.F."/>
            <person name="Santos M.A."/>
            <person name="Sakthikumar S."/>
            <person name="Munro C.A."/>
            <person name="Rheinbay E."/>
            <person name="Grabherr M."/>
            <person name="Forche A."/>
            <person name="Reedy J.L."/>
            <person name="Agrafioti I."/>
            <person name="Arnaud M.B."/>
            <person name="Bates S."/>
            <person name="Brown A.J."/>
            <person name="Brunke S."/>
            <person name="Costanzo M.C."/>
            <person name="Fitzpatrick D.A."/>
            <person name="de Groot P.W."/>
            <person name="Harris D."/>
            <person name="Hoyer L.L."/>
            <person name="Hube B."/>
            <person name="Klis F.M."/>
            <person name="Kodira C."/>
            <person name="Lennard N."/>
            <person name="Logue M.E."/>
            <person name="Martin R."/>
            <person name="Neiman A.M."/>
            <person name="Nikolaou E."/>
            <person name="Quail M.A."/>
            <person name="Quinn J."/>
            <person name="Santos M.C."/>
            <person name="Schmitzberger F.F."/>
            <person name="Sherlock G."/>
            <person name="Shah P."/>
            <person name="Silverstein K.A."/>
            <person name="Skrzypek M.S."/>
            <person name="Soll D."/>
            <person name="Staggs R."/>
            <person name="Stansfield I."/>
            <person name="Stumpf M.P."/>
            <person name="Sudbery P.E."/>
            <person name="Srikantha T."/>
            <person name="Zeng Q."/>
            <person name="Berman J."/>
            <person name="Berriman M."/>
            <person name="Heitman J."/>
            <person name="Gow N.A."/>
            <person name="Lorenz M.C."/>
            <person name="Birren B.W."/>
            <person name="Kellis M."/>
            <person name="Cuomo C.A."/>
        </authorList>
    </citation>
    <scope>NUCLEOTIDE SEQUENCE [LARGE SCALE GENOMIC DNA]</scope>
    <source>
        <strain evidence="3">ATCC 6260 / CBS 566 / DSM 6381 / JCM 1539 / NBRC 10279 / NRRL Y-324</strain>
    </source>
</reference>
<dbReference type="VEuPathDB" id="FungiDB:PGUG_05126"/>
<dbReference type="GeneID" id="5124948"/>
<sequence>MIQNGEDMTLDSYEAAIAPVLARYYQKRDHHLSQNIGKWEQEALKPELTGHTLTGTGKVNLRSESIYLIDDHFIKDYDDIESIKEGESNHSYTFFHLGPKLSGHKGIVHGGFLATILDELTCRLAFQNFHSKKGVTANLNINYKQPCFVDNYVLVRCELISKQGRKCRVKGTVYKVNLEDQDIETKENLLCECECLVIEPKWVDQLKGH</sequence>
<feature type="domain" description="Thioesterase" evidence="1">
    <location>
        <begin position="106"/>
        <end position="175"/>
    </location>
</feature>
<dbReference type="EMBL" id="CH408160">
    <property type="protein sequence ID" value="EDK41028.1"/>
    <property type="molecule type" value="Genomic_DNA"/>
</dbReference>
<keyword evidence="3" id="KW-1185">Reference proteome</keyword>
<proteinExistence type="predicted"/>
<dbReference type="PANTHER" id="PTHR47260">
    <property type="entry name" value="UPF0644 PROTEIN PB2B4.06"/>
    <property type="match status" value="1"/>
</dbReference>
<dbReference type="Gene3D" id="3.10.129.10">
    <property type="entry name" value="Hotdog Thioesterase"/>
    <property type="match status" value="1"/>
</dbReference>